<evidence type="ECO:0000256" key="4">
    <source>
        <dbReference type="ARBA" id="ARBA00025740"/>
    </source>
</evidence>
<dbReference type="Proteomes" id="UP001244011">
    <property type="component" value="Unassembled WGS sequence"/>
</dbReference>
<dbReference type="AlphaFoldDB" id="A0AAJ0BTB0"/>
<comment type="similarity">
    <text evidence="4">Belongs to the WD repeat PROPPIN family.</text>
</comment>
<dbReference type="GO" id="GO:0005774">
    <property type="term" value="C:vacuolar membrane"/>
    <property type="evidence" value="ECO:0007669"/>
    <property type="project" value="UniProtKB-SubCell"/>
</dbReference>
<keyword evidence="2" id="KW-0853">WD repeat</keyword>
<organism evidence="6 7">
    <name type="scientific">Phialemonium atrogriseum</name>
    <dbReference type="NCBI Taxonomy" id="1093897"/>
    <lineage>
        <taxon>Eukaryota</taxon>
        <taxon>Fungi</taxon>
        <taxon>Dikarya</taxon>
        <taxon>Ascomycota</taxon>
        <taxon>Pezizomycotina</taxon>
        <taxon>Sordariomycetes</taxon>
        <taxon>Sordariomycetidae</taxon>
        <taxon>Cephalothecales</taxon>
        <taxon>Cephalothecaceae</taxon>
        <taxon>Phialemonium</taxon>
    </lineage>
</organism>
<evidence type="ECO:0000256" key="1">
    <source>
        <dbReference type="ARBA" id="ARBA00004148"/>
    </source>
</evidence>
<keyword evidence="7" id="KW-1185">Reference proteome</keyword>
<keyword evidence="3" id="KW-0677">Repeat</keyword>
<proteinExistence type="inferred from homology"/>
<dbReference type="Gene3D" id="2.130.10.10">
    <property type="entry name" value="YVTN repeat-like/Quinoprotein amine dehydrogenase"/>
    <property type="match status" value="1"/>
</dbReference>
<dbReference type="SMART" id="SM00320">
    <property type="entry name" value="WD40"/>
    <property type="match status" value="3"/>
</dbReference>
<evidence type="ECO:0000313" key="7">
    <source>
        <dbReference type="Proteomes" id="UP001244011"/>
    </source>
</evidence>
<evidence type="ECO:0000256" key="3">
    <source>
        <dbReference type="ARBA" id="ARBA00022737"/>
    </source>
</evidence>
<dbReference type="InterPro" id="IPR048720">
    <property type="entry name" value="PROPPIN"/>
</dbReference>
<sequence>MNTRPPIESPNTTVVLSIAFNDDCSCFSVGLNSGFCIFHSQACSLKTTRDFNAGVGLVRMMGRANFLALIGGGKQPKFAQNKVILWDDSKGKVALEITTLTAVRGVQLARNRIVVVLQNSVRVYSFAKPPDLLAAYETADNLLGLSCLSDKVIAFPGRTSGQVQLVETATGNVSIIPAHSSALRAMQLSRDGELLATASETGTLIRVFATSSCARIAELRRGVDPATVFSLGFNPSGTMLACTSDKSTLHIFDVPHTKKTARPPPRPRSPQVGPSGNQVGGSGDDGKGKWGILGKIPLMPRLFSDVYSFASVPFEAGDEPLIGGLPISENTTLGTSRPPKGVIGWISEESLLVVGAGNDARWEKFVITEGDDGRRYCVREGWKRYLGNS</sequence>
<dbReference type="EMBL" id="MU839022">
    <property type="protein sequence ID" value="KAK1764075.1"/>
    <property type="molecule type" value="Genomic_DNA"/>
</dbReference>
<gene>
    <name evidence="6" type="ORF">QBC33DRAFT_205672</name>
</gene>
<dbReference type="RefSeq" id="XP_060280288.1">
    <property type="nucleotide sequence ID" value="XM_060422629.1"/>
</dbReference>
<dbReference type="InterPro" id="IPR015943">
    <property type="entry name" value="WD40/YVTN_repeat-like_dom_sf"/>
</dbReference>
<dbReference type="SUPFAM" id="SSF50978">
    <property type="entry name" value="WD40 repeat-like"/>
    <property type="match status" value="1"/>
</dbReference>
<reference evidence="6" key="1">
    <citation type="submission" date="2023-06" db="EMBL/GenBank/DDBJ databases">
        <title>Genome-scale phylogeny and comparative genomics of the fungal order Sordariales.</title>
        <authorList>
            <consortium name="Lawrence Berkeley National Laboratory"/>
            <person name="Hensen N."/>
            <person name="Bonometti L."/>
            <person name="Westerberg I."/>
            <person name="Brannstrom I.O."/>
            <person name="Guillou S."/>
            <person name="Cros-Aarteil S."/>
            <person name="Calhoun S."/>
            <person name="Haridas S."/>
            <person name="Kuo A."/>
            <person name="Mondo S."/>
            <person name="Pangilinan J."/>
            <person name="Riley R."/>
            <person name="Labutti K."/>
            <person name="Andreopoulos B."/>
            <person name="Lipzen A."/>
            <person name="Chen C."/>
            <person name="Yanf M."/>
            <person name="Daum C."/>
            <person name="Ng V."/>
            <person name="Clum A."/>
            <person name="Steindorff A."/>
            <person name="Ohm R."/>
            <person name="Martin F."/>
            <person name="Silar P."/>
            <person name="Natvig D."/>
            <person name="Lalanne C."/>
            <person name="Gautier V."/>
            <person name="Ament-Velasquez S.L."/>
            <person name="Kruys A."/>
            <person name="Hutchinson M.I."/>
            <person name="Powell A.J."/>
            <person name="Barry K."/>
            <person name="Miller A.N."/>
            <person name="Grigoriev I.V."/>
            <person name="Debuchy R."/>
            <person name="Gladieux P."/>
            <person name="Thoren M.H."/>
            <person name="Johannesson H."/>
        </authorList>
    </citation>
    <scope>NUCLEOTIDE SEQUENCE</scope>
    <source>
        <strain evidence="6">8032-3</strain>
    </source>
</reference>
<dbReference type="InterPro" id="IPR001680">
    <property type="entry name" value="WD40_rpt"/>
</dbReference>
<dbReference type="GeneID" id="85305816"/>
<evidence type="ECO:0000256" key="5">
    <source>
        <dbReference type="SAM" id="MobiDB-lite"/>
    </source>
</evidence>
<name>A0AAJ0BTB0_9PEZI</name>
<comment type="caution">
    <text evidence="6">The sequence shown here is derived from an EMBL/GenBank/DDBJ whole genome shotgun (WGS) entry which is preliminary data.</text>
</comment>
<evidence type="ECO:0000313" key="6">
    <source>
        <dbReference type="EMBL" id="KAK1764075.1"/>
    </source>
</evidence>
<evidence type="ECO:0000256" key="2">
    <source>
        <dbReference type="ARBA" id="ARBA00022574"/>
    </source>
</evidence>
<dbReference type="Pfam" id="PF21032">
    <property type="entry name" value="PROPPIN"/>
    <property type="match status" value="1"/>
</dbReference>
<comment type="subcellular location">
    <subcellularLocation>
        <location evidence="1">Vacuole membrane</location>
        <topology evidence="1">Peripheral membrane protein</topology>
    </subcellularLocation>
</comment>
<accession>A0AAJ0BTB0</accession>
<feature type="region of interest" description="Disordered" evidence="5">
    <location>
        <begin position="255"/>
        <end position="288"/>
    </location>
</feature>
<dbReference type="PANTHER" id="PTHR11227">
    <property type="entry name" value="WD-REPEAT PROTEIN INTERACTING WITH PHOSPHOINOSIDES WIPI -RELATED"/>
    <property type="match status" value="1"/>
</dbReference>
<dbReference type="InterPro" id="IPR036322">
    <property type="entry name" value="WD40_repeat_dom_sf"/>
</dbReference>
<protein>
    <submittedName>
        <fullName evidence="6">WD40 repeat-like protein</fullName>
    </submittedName>
</protein>